<dbReference type="EMBL" id="CP018153">
    <property type="protein sequence ID" value="APG60425.1"/>
    <property type="molecule type" value="Genomic_DNA"/>
</dbReference>
<protein>
    <recommendedName>
        <fullName evidence="3">Glycosyl transferase family 1 domain-containing protein</fullName>
    </recommendedName>
</protein>
<dbReference type="STRING" id="1913577.LPB144_08415"/>
<name>A0A1L3J5L2_9FLAO</name>
<dbReference type="RefSeq" id="WP_072553072.1">
    <property type="nucleotide sequence ID" value="NZ_CP018153.1"/>
</dbReference>
<evidence type="ECO:0000313" key="1">
    <source>
        <dbReference type="EMBL" id="APG60425.1"/>
    </source>
</evidence>
<reference evidence="1 2" key="1">
    <citation type="submission" date="2016-11" db="EMBL/GenBank/DDBJ databases">
        <title>Gramella sp. LPB0144 isolated from marine environment.</title>
        <authorList>
            <person name="Kim E."/>
            <person name="Yi H."/>
        </authorList>
    </citation>
    <scope>NUCLEOTIDE SEQUENCE [LARGE SCALE GENOMIC DNA]</scope>
    <source>
        <strain evidence="1 2">LPB0144</strain>
    </source>
</reference>
<evidence type="ECO:0000313" key="2">
    <source>
        <dbReference type="Proteomes" id="UP000182510"/>
    </source>
</evidence>
<evidence type="ECO:0008006" key="3">
    <source>
        <dbReference type="Google" id="ProtNLM"/>
    </source>
</evidence>
<accession>A0A1L3J5L2</accession>
<dbReference type="OrthoDB" id="9811902at2"/>
<sequence length="327" mass="38749">MRRKILIISGVSIDRTPVVKYTLEKFSQENIQIQEIEYSGSRLQFIFTSLLYLFRGNNSHVIFVGLQTLPLLTIAHLFKINVSYWFLESYLGIEDNSIALKMLKLEKFVKWPYVTAIFPIKERFEPYRNRKFKNVLIFPNAPSLGNTFFSRKYHKNKTLKLAFYGALNNSNVYVKEFIQFASRFPNIQLDFFGFSFNEDIENLENVRYLGSLEHKELLERLKKYHFTIVGYRPNNFNTKFCAPNKLFESFSLSLPVIMNKNNPTLKNFEYAKSVGVLVDFNKLDRNFYKTLIDCNYVYYNKKSFQLYQSKYNLDVLYPELKKTLSIN</sequence>
<dbReference type="Gene3D" id="3.40.50.2000">
    <property type="entry name" value="Glycogen Phosphorylase B"/>
    <property type="match status" value="1"/>
</dbReference>
<gene>
    <name evidence="1" type="ORF">LPB144_08415</name>
</gene>
<proteinExistence type="predicted"/>
<dbReference type="KEGG" id="grl:LPB144_08415"/>
<dbReference type="Proteomes" id="UP000182510">
    <property type="component" value="Chromosome"/>
</dbReference>
<keyword evidence="2" id="KW-1185">Reference proteome</keyword>
<dbReference type="AlphaFoldDB" id="A0A1L3J5L2"/>
<organism evidence="1 2">
    <name type="scientific">Christiangramia salexigens</name>
    <dbReference type="NCBI Taxonomy" id="1913577"/>
    <lineage>
        <taxon>Bacteria</taxon>
        <taxon>Pseudomonadati</taxon>
        <taxon>Bacteroidota</taxon>
        <taxon>Flavobacteriia</taxon>
        <taxon>Flavobacteriales</taxon>
        <taxon>Flavobacteriaceae</taxon>
        <taxon>Christiangramia</taxon>
    </lineage>
</organism>